<accession>A0A0V1KRU8</accession>
<organism evidence="1 2">
    <name type="scientific">Trichinella nativa</name>
    <dbReference type="NCBI Taxonomy" id="6335"/>
    <lineage>
        <taxon>Eukaryota</taxon>
        <taxon>Metazoa</taxon>
        <taxon>Ecdysozoa</taxon>
        <taxon>Nematoda</taxon>
        <taxon>Enoplea</taxon>
        <taxon>Dorylaimia</taxon>
        <taxon>Trichinellida</taxon>
        <taxon>Trichinellidae</taxon>
        <taxon>Trichinella</taxon>
    </lineage>
</organism>
<evidence type="ECO:0000313" key="1">
    <source>
        <dbReference type="EMBL" id="KRZ50120.1"/>
    </source>
</evidence>
<dbReference type="AlphaFoldDB" id="A0A0V1KRU8"/>
<keyword evidence="2" id="KW-1185">Reference proteome</keyword>
<evidence type="ECO:0000313" key="2">
    <source>
        <dbReference type="Proteomes" id="UP000054721"/>
    </source>
</evidence>
<dbReference type="OrthoDB" id="5936646at2759"/>
<name>A0A0V1KRU8_9BILA</name>
<sequence>MVSPLLRGRGALADDPPCDSTSEHSFMVRLPCCFTSNAVAACRGDASLSNDATMWPSTTDGSTNPSPDVGVFVYGGRSLRDGNSANCAFCASAARHLDPCASCTPLVSNRVARSRLTIDVPLWAVFPSACGRFGSLSTRASLEALPGDPWTPACLYSPLLPAVSELLRSSAVPLQSAQRPRVCPLPTGAC</sequence>
<comment type="caution">
    <text evidence="1">The sequence shown here is derived from an EMBL/GenBank/DDBJ whole genome shotgun (WGS) entry which is preliminary data.</text>
</comment>
<dbReference type="EMBL" id="JYDW01000278">
    <property type="protein sequence ID" value="KRZ50120.1"/>
    <property type="molecule type" value="Genomic_DNA"/>
</dbReference>
<gene>
    <name evidence="1" type="ORF">T02_7915</name>
</gene>
<reference evidence="1 2" key="1">
    <citation type="submission" date="2015-05" db="EMBL/GenBank/DDBJ databases">
        <title>Evolution of Trichinella species and genotypes.</title>
        <authorList>
            <person name="Korhonen P.K."/>
            <person name="Edoardo P."/>
            <person name="Giuseppe L.R."/>
            <person name="Gasser R.B."/>
        </authorList>
    </citation>
    <scope>NUCLEOTIDE SEQUENCE [LARGE SCALE GENOMIC DNA]</scope>
    <source>
        <strain evidence="1">ISS10</strain>
    </source>
</reference>
<proteinExistence type="predicted"/>
<protein>
    <submittedName>
        <fullName evidence="1">Uncharacterized protein</fullName>
    </submittedName>
</protein>
<dbReference type="Proteomes" id="UP000054721">
    <property type="component" value="Unassembled WGS sequence"/>
</dbReference>